<dbReference type="Pfam" id="PF09346">
    <property type="entry name" value="SMI1_KNR4"/>
    <property type="match status" value="1"/>
</dbReference>
<dbReference type="RefSeq" id="WP_048035434.1">
    <property type="nucleotide sequence ID" value="NZ_CP030117.1"/>
</dbReference>
<proteinExistence type="predicted"/>
<dbReference type="Gene3D" id="3.40.1580.10">
    <property type="entry name" value="SMI1/KNR4-like"/>
    <property type="match status" value="1"/>
</dbReference>
<gene>
    <name evidence="2" type="ORF">AB432_030065</name>
</gene>
<accession>A0A2Z4MR72</accession>
<dbReference type="AlphaFoldDB" id="A0A2Z4MR72"/>
<evidence type="ECO:0000313" key="2">
    <source>
        <dbReference type="EMBL" id="AWX59036.1"/>
    </source>
</evidence>
<sequence length="133" mass="15265">MGQHIQTISHPIYSTVNPPATAEEINLLESTLNVQLPIHFRDYLSTWNGQQEQVPFIGYNSFLSIPAIIETWSMLNELVEDAGQIFKYHSGMGYQEVIADSFEEFSIEILKRFQANQFSFTDGVISFEDHYLV</sequence>
<dbReference type="SUPFAM" id="SSF160631">
    <property type="entry name" value="SMI1/KNR4-like"/>
    <property type="match status" value="1"/>
</dbReference>
<organism evidence="2 3">
    <name type="scientific">Brevibacillus brevis</name>
    <name type="common">Bacillus brevis</name>
    <dbReference type="NCBI Taxonomy" id="1393"/>
    <lineage>
        <taxon>Bacteria</taxon>
        <taxon>Bacillati</taxon>
        <taxon>Bacillota</taxon>
        <taxon>Bacilli</taxon>
        <taxon>Bacillales</taxon>
        <taxon>Paenibacillaceae</taxon>
        <taxon>Brevibacillus</taxon>
    </lineage>
</organism>
<feature type="domain" description="Knr4/Smi1-like" evidence="1">
    <location>
        <begin position="19"/>
        <end position="80"/>
    </location>
</feature>
<dbReference type="InterPro" id="IPR037883">
    <property type="entry name" value="Knr4/Smi1-like_sf"/>
</dbReference>
<dbReference type="EMBL" id="CP030117">
    <property type="protein sequence ID" value="AWX59036.1"/>
    <property type="molecule type" value="Genomic_DNA"/>
</dbReference>
<dbReference type="InterPro" id="IPR018958">
    <property type="entry name" value="Knr4/Smi1-like_dom"/>
</dbReference>
<protein>
    <submittedName>
        <fullName evidence="2">SMI1/KNR4 family protein</fullName>
    </submittedName>
</protein>
<name>A0A2Z4MR72_BREBE</name>
<evidence type="ECO:0000259" key="1">
    <source>
        <dbReference type="Pfam" id="PF09346"/>
    </source>
</evidence>
<dbReference type="Proteomes" id="UP000036061">
    <property type="component" value="Chromosome"/>
</dbReference>
<reference evidence="2 3" key="1">
    <citation type="journal article" date="2015" name="Genome Announc.">
        <title>Draft Genome Sequence of Brevibacillus brevis DZQ7, a Plant Growth-Promoting Rhizobacterium with Broad-Spectrum Antimicrobial Activity.</title>
        <authorList>
            <person name="Hou Q."/>
            <person name="Wang C."/>
            <person name="Hou X."/>
            <person name="Xia Z."/>
            <person name="Ye J."/>
            <person name="Liu K."/>
            <person name="Liu H."/>
            <person name="Wang J."/>
            <person name="Guo H."/>
            <person name="Yu X."/>
            <person name="Yang Y."/>
            <person name="Du B."/>
            <person name="Ding Y."/>
        </authorList>
    </citation>
    <scope>NUCLEOTIDE SEQUENCE [LARGE SCALE GENOMIC DNA]</scope>
    <source>
        <strain evidence="2 3">DZQ7</strain>
    </source>
</reference>
<evidence type="ECO:0000313" key="3">
    <source>
        <dbReference type="Proteomes" id="UP000036061"/>
    </source>
</evidence>